<dbReference type="SUPFAM" id="SSF56796">
    <property type="entry name" value="Dehydroquinate synthase-like"/>
    <property type="match status" value="1"/>
</dbReference>
<reference evidence="4" key="1">
    <citation type="journal article" date="2014" name="Int. J. Syst. Evol. Microbiol.">
        <title>Complete genome sequence of Corynebacterium casei LMG S-19264T (=DSM 44701T), isolated from a smear-ripened cheese.</title>
        <authorList>
            <consortium name="US DOE Joint Genome Institute (JGI-PGF)"/>
            <person name="Walter F."/>
            <person name="Albersmeier A."/>
            <person name="Kalinowski J."/>
            <person name="Ruckert C."/>
        </authorList>
    </citation>
    <scope>NUCLEOTIDE SEQUENCE</scope>
    <source>
        <strain evidence="4">JCM 4125</strain>
    </source>
</reference>
<dbReference type="GO" id="GO:0046872">
    <property type="term" value="F:metal ion binding"/>
    <property type="evidence" value="ECO:0007669"/>
    <property type="project" value="InterPro"/>
</dbReference>
<feature type="domain" description="Alcohol dehydrogenase iron-type/glycerol dehydrogenase GldA" evidence="3">
    <location>
        <begin position="40"/>
        <end position="200"/>
    </location>
</feature>
<feature type="region of interest" description="Disordered" evidence="2">
    <location>
        <begin position="414"/>
        <end position="438"/>
    </location>
</feature>
<feature type="compositionally biased region" description="Basic residues" evidence="2">
    <location>
        <begin position="10"/>
        <end position="24"/>
    </location>
</feature>
<name>A0A918LV26_9ACTN</name>
<dbReference type="GO" id="GO:0004022">
    <property type="term" value="F:alcohol dehydrogenase (NAD+) activity"/>
    <property type="evidence" value="ECO:0007669"/>
    <property type="project" value="TreeGrafter"/>
</dbReference>
<dbReference type="Gene3D" id="3.40.50.1970">
    <property type="match status" value="1"/>
</dbReference>
<dbReference type="Proteomes" id="UP000646776">
    <property type="component" value="Unassembled WGS sequence"/>
</dbReference>
<protein>
    <recommendedName>
        <fullName evidence="3">Alcohol dehydrogenase iron-type/glycerol dehydrogenase GldA domain-containing protein</fullName>
    </recommendedName>
</protein>
<dbReference type="EMBL" id="BMSA01000010">
    <property type="protein sequence ID" value="GGT57742.1"/>
    <property type="molecule type" value="Genomic_DNA"/>
</dbReference>
<dbReference type="NCBIfam" id="NF041822">
    <property type="entry name" value="daptide_DH"/>
    <property type="match status" value="1"/>
</dbReference>
<reference evidence="4" key="2">
    <citation type="submission" date="2020-09" db="EMBL/GenBank/DDBJ databases">
        <authorList>
            <person name="Sun Q."/>
            <person name="Ohkuma M."/>
        </authorList>
    </citation>
    <scope>NUCLEOTIDE SEQUENCE</scope>
    <source>
        <strain evidence="4">JCM 4125</strain>
    </source>
</reference>
<gene>
    <name evidence="4" type="ORF">GCM10010226_38830</name>
</gene>
<feature type="region of interest" description="Disordered" evidence="2">
    <location>
        <begin position="1"/>
        <end position="24"/>
    </location>
</feature>
<keyword evidence="5" id="KW-1185">Reference proteome</keyword>
<dbReference type="AlphaFoldDB" id="A0A918LV26"/>
<comment type="caution">
    <text evidence="4">The sequence shown here is derived from an EMBL/GenBank/DDBJ whole genome shotgun (WGS) entry which is preliminary data.</text>
</comment>
<dbReference type="InterPro" id="IPR039697">
    <property type="entry name" value="Alcohol_dehydrogenase_Fe"/>
</dbReference>
<evidence type="ECO:0000259" key="3">
    <source>
        <dbReference type="Pfam" id="PF00465"/>
    </source>
</evidence>
<evidence type="ECO:0000256" key="1">
    <source>
        <dbReference type="ARBA" id="ARBA00023002"/>
    </source>
</evidence>
<feature type="compositionally biased region" description="Low complexity" evidence="2">
    <location>
        <begin position="414"/>
        <end position="427"/>
    </location>
</feature>
<dbReference type="InterPro" id="IPR049692">
    <property type="entry name" value="Daptide_DH"/>
</dbReference>
<dbReference type="RefSeq" id="WP_189712551.1">
    <property type="nucleotide sequence ID" value="NZ_BMSA01000010.1"/>
</dbReference>
<evidence type="ECO:0000256" key="2">
    <source>
        <dbReference type="SAM" id="MobiDB-lite"/>
    </source>
</evidence>
<accession>A0A918LV26</accession>
<dbReference type="InterPro" id="IPR001670">
    <property type="entry name" value="ADH_Fe/GldA"/>
</dbReference>
<proteinExistence type="predicted"/>
<dbReference type="PANTHER" id="PTHR11496">
    <property type="entry name" value="ALCOHOL DEHYDROGENASE"/>
    <property type="match status" value="1"/>
</dbReference>
<organism evidence="4 5">
    <name type="scientific">Streptomyces phaeofaciens</name>
    <dbReference type="NCBI Taxonomy" id="68254"/>
    <lineage>
        <taxon>Bacteria</taxon>
        <taxon>Bacillati</taxon>
        <taxon>Actinomycetota</taxon>
        <taxon>Actinomycetes</taxon>
        <taxon>Kitasatosporales</taxon>
        <taxon>Streptomycetaceae</taxon>
        <taxon>Streptomyces</taxon>
    </lineage>
</organism>
<evidence type="ECO:0000313" key="4">
    <source>
        <dbReference type="EMBL" id="GGT57742.1"/>
    </source>
</evidence>
<keyword evidence="1" id="KW-0560">Oxidoreductase</keyword>
<evidence type="ECO:0000313" key="5">
    <source>
        <dbReference type="Proteomes" id="UP000646776"/>
    </source>
</evidence>
<sequence length="438" mass="46654">MHTETAALATRRRPARPAKVRKGAIRPEFVPPAPPLRGIGRLADWLRQDGTRAVTVVADPAVARQPVTTKVCAQIESVGLTPTVIVLDGPTGLDEVAEAAARLTPDELVVGIGGGTTLDFAKLAALSARHPDFPRYLTSPQRSGFLVLPPALGSRARVLAIPTTLGTGSELGTVACFTRDGAKLLATGSCLRPVAALWAPEATETLPAELIADGALEALFRTVSPYTGDDTDLPEQDAEVESLAARLVVAGYEVAALRAERRPVPAALRLRIAESSGESQIGRINIGRSPYAVKCWAMANELSTTLNLAKMRTVSALWPVLWRHTLAGDTRLGSPARVHRLWTALRRTAPWLSDDPADGLLQLMRDWRVDRTVRADAARIDRATTRIMRGWGAGLPILDELSAADVRALLTEATEPASGAASPAARGPQTLGDATRRP</sequence>
<dbReference type="Pfam" id="PF00465">
    <property type="entry name" value="Fe-ADH"/>
    <property type="match status" value="1"/>
</dbReference>
<dbReference type="PANTHER" id="PTHR11496:SF83">
    <property type="entry name" value="HYDROXYACID-OXOACID TRANSHYDROGENASE, MITOCHONDRIAL"/>
    <property type="match status" value="1"/>
</dbReference>